<evidence type="ECO:0008006" key="4">
    <source>
        <dbReference type="Google" id="ProtNLM"/>
    </source>
</evidence>
<reference evidence="2" key="2">
    <citation type="submission" date="2023-05" db="EMBL/GenBank/DDBJ databases">
        <authorList>
            <consortium name="Lawrence Berkeley National Laboratory"/>
            <person name="Steindorff A."/>
            <person name="Hensen N."/>
            <person name="Bonometti L."/>
            <person name="Westerberg I."/>
            <person name="Brannstrom I.O."/>
            <person name="Guillou S."/>
            <person name="Cros-Aarteil S."/>
            <person name="Calhoun S."/>
            <person name="Haridas S."/>
            <person name="Kuo A."/>
            <person name="Mondo S."/>
            <person name="Pangilinan J."/>
            <person name="Riley R."/>
            <person name="Labutti K."/>
            <person name="Andreopoulos B."/>
            <person name="Lipzen A."/>
            <person name="Chen C."/>
            <person name="Yanf M."/>
            <person name="Daum C."/>
            <person name="Ng V."/>
            <person name="Clum A."/>
            <person name="Ohm R."/>
            <person name="Martin F."/>
            <person name="Silar P."/>
            <person name="Natvig D."/>
            <person name="Lalanne C."/>
            <person name="Gautier V."/>
            <person name="Ament-Velasquez S.L."/>
            <person name="Kruys A."/>
            <person name="Hutchinson M.I."/>
            <person name="Powell A.J."/>
            <person name="Barry K."/>
            <person name="Miller A.N."/>
            <person name="Grigoriev I.V."/>
            <person name="Debuchy R."/>
            <person name="Gladieux P."/>
            <person name="Thoren M.H."/>
            <person name="Johannesson H."/>
        </authorList>
    </citation>
    <scope>NUCLEOTIDE SEQUENCE</scope>
    <source>
        <strain evidence="2">CBS 141.50</strain>
    </source>
</reference>
<dbReference type="EMBL" id="MU853562">
    <property type="protein sequence ID" value="KAK4146340.1"/>
    <property type="molecule type" value="Genomic_DNA"/>
</dbReference>
<name>A0AAN6V972_9PEZI</name>
<dbReference type="RefSeq" id="XP_062639711.1">
    <property type="nucleotide sequence ID" value="XM_062783026.1"/>
</dbReference>
<protein>
    <recommendedName>
        <fullName evidence="4">CENP-V/GFA domain-containing protein</fullName>
    </recommendedName>
</protein>
<feature type="compositionally biased region" description="Basic and acidic residues" evidence="1">
    <location>
        <begin position="162"/>
        <end position="178"/>
    </location>
</feature>
<dbReference type="AlphaFoldDB" id="A0AAN6V972"/>
<organism evidence="2 3">
    <name type="scientific">Dichotomopilus funicola</name>
    <dbReference type="NCBI Taxonomy" id="1934379"/>
    <lineage>
        <taxon>Eukaryota</taxon>
        <taxon>Fungi</taxon>
        <taxon>Dikarya</taxon>
        <taxon>Ascomycota</taxon>
        <taxon>Pezizomycotina</taxon>
        <taxon>Sordariomycetes</taxon>
        <taxon>Sordariomycetidae</taxon>
        <taxon>Sordariales</taxon>
        <taxon>Chaetomiaceae</taxon>
        <taxon>Dichotomopilus</taxon>
    </lineage>
</organism>
<sequence length="274" mass="30503">MDLTRPLRGGCRCRRNLYIIRFPKEQEDINQLAKVLFSSDPHHRATLGTPLPTYLRVPLQHYQSLTFPQYSNETNSQIHRVYREPGIDYAMHHFCGFCGTPLSYWSESPRTEADFIHLTLGSLLPEDLGDLEEWGLLGRLGSSGPSSGASSGASSRGISPEKGGEERGEERGKGKENEDGNNSQLGPRGTDRVGVLPWFDRLTEGSRLGRTLRRTTGVGSDQTGNVRVEWEIVEWTEEDEDGGGPQPQSSYGSKKRKVDQVEDVEEGGRMKGPQ</sequence>
<evidence type="ECO:0000313" key="2">
    <source>
        <dbReference type="EMBL" id="KAK4146340.1"/>
    </source>
</evidence>
<feature type="region of interest" description="Disordered" evidence="1">
    <location>
        <begin position="235"/>
        <end position="274"/>
    </location>
</feature>
<evidence type="ECO:0000313" key="3">
    <source>
        <dbReference type="Proteomes" id="UP001302676"/>
    </source>
</evidence>
<feature type="region of interest" description="Disordered" evidence="1">
    <location>
        <begin position="142"/>
        <end position="196"/>
    </location>
</feature>
<proteinExistence type="predicted"/>
<dbReference type="Proteomes" id="UP001302676">
    <property type="component" value="Unassembled WGS sequence"/>
</dbReference>
<keyword evidence="3" id="KW-1185">Reference proteome</keyword>
<gene>
    <name evidence="2" type="ORF">C8A04DRAFT_35053</name>
</gene>
<dbReference type="GeneID" id="87819639"/>
<accession>A0AAN6V972</accession>
<comment type="caution">
    <text evidence="2">The sequence shown here is derived from an EMBL/GenBank/DDBJ whole genome shotgun (WGS) entry which is preliminary data.</text>
</comment>
<reference evidence="2" key="1">
    <citation type="journal article" date="2023" name="Mol. Phylogenet. Evol.">
        <title>Genome-scale phylogeny and comparative genomics of the fungal order Sordariales.</title>
        <authorList>
            <person name="Hensen N."/>
            <person name="Bonometti L."/>
            <person name="Westerberg I."/>
            <person name="Brannstrom I.O."/>
            <person name="Guillou S."/>
            <person name="Cros-Aarteil S."/>
            <person name="Calhoun S."/>
            <person name="Haridas S."/>
            <person name="Kuo A."/>
            <person name="Mondo S."/>
            <person name="Pangilinan J."/>
            <person name="Riley R."/>
            <person name="LaButti K."/>
            <person name="Andreopoulos B."/>
            <person name="Lipzen A."/>
            <person name="Chen C."/>
            <person name="Yan M."/>
            <person name="Daum C."/>
            <person name="Ng V."/>
            <person name="Clum A."/>
            <person name="Steindorff A."/>
            <person name="Ohm R.A."/>
            <person name="Martin F."/>
            <person name="Silar P."/>
            <person name="Natvig D.O."/>
            <person name="Lalanne C."/>
            <person name="Gautier V."/>
            <person name="Ament-Velasquez S.L."/>
            <person name="Kruys A."/>
            <person name="Hutchinson M.I."/>
            <person name="Powell A.J."/>
            <person name="Barry K."/>
            <person name="Miller A.N."/>
            <person name="Grigoriev I.V."/>
            <person name="Debuchy R."/>
            <person name="Gladieux P."/>
            <person name="Hiltunen Thoren M."/>
            <person name="Johannesson H."/>
        </authorList>
    </citation>
    <scope>NUCLEOTIDE SEQUENCE</scope>
    <source>
        <strain evidence="2">CBS 141.50</strain>
    </source>
</reference>
<feature type="compositionally biased region" description="Low complexity" evidence="1">
    <location>
        <begin position="142"/>
        <end position="157"/>
    </location>
</feature>
<evidence type="ECO:0000256" key="1">
    <source>
        <dbReference type="SAM" id="MobiDB-lite"/>
    </source>
</evidence>